<accession>A0A6B0SRW8</accession>
<organism evidence="1 2">
    <name type="scientific">Halobacterium bonnevillei</name>
    <dbReference type="NCBI Taxonomy" id="2692200"/>
    <lineage>
        <taxon>Archaea</taxon>
        <taxon>Methanobacteriati</taxon>
        <taxon>Methanobacteriota</taxon>
        <taxon>Stenosarchaea group</taxon>
        <taxon>Halobacteria</taxon>
        <taxon>Halobacteriales</taxon>
        <taxon>Halobacteriaceae</taxon>
        <taxon>Halobacterium</taxon>
    </lineage>
</organism>
<gene>
    <name evidence="1" type="ORF">GRX66_17650</name>
</gene>
<comment type="caution">
    <text evidence="1">The sequence shown here is derived from an EMBL/GenBank/DDBJ whole genome shotgun (WGS) entry which is preliminary data.</text>
</comment>
<evidence type="ECO:0000313" key="1">
    <source>
        <dbReference type="EMBL" id="MXR22323.1"/>
    </source>
</evidence>
<dbReference type="EMBL" id="WUUU01000245">
    <property type="protein sequence ID" value="MXR22323.1"/>
    <property type="molecule type" value="Genomic_DNA"/>
</dbReference>
<dbReference type="OrthoDB" id="188277at2157"/>
<dbReference type="RefSeq" id="WP_159527676.1">
    <property type="nucleotide sequence ID" value="NZ_WUUU01000245.1"/>
</dbReference>
<name>A0A6B0SRW8_9EURY</name>
<reference evidence="1 2" key="1">
    <citation type="submission" date="2019-12" db="EMBL/GenBank/DDBJ databases">
        <title>Isolation and characterization of three novel carbon monoxide-oxidizing members of Halobacteria from salione crusts and soils.</title>
        <authorList>
            <person name="Myers M.R."/>
            <person name="King G.M."/>
        </authorList>
    </citation>
    <scope>NUCLEOTIDE SEQUENCE [LARGE SCALE GENOMIC DNA]</scope>
    <source>
        <strain evidence="1 2">PCN9</strain>
    </source>
</reference>
<keyword evidence="2" id="KW-1185">Reference proteome</keyword>
<dbReference type="AlphaFoldDB" id="A0A6B0SRW8"/>
<sequence length="65" mass="6373">MIELVDAVATVGIDIANVAAAGPPADLPGPVPDFVGDVLGSVRSFIEGSIDNLGKAVSDLTPGGN</sequence>
<proteinExistence type="predicted"/>
<dbReference type="Proteomes" id="UP000471521">
    <property type="component" value="Unassembled WGS sequence"/>
</dbReference>
<evidence type="ECO:0000313" key="2">
    <source>
        <dbReference type="Proteomes" id="UP000471521"/>
    </source>
</evidence>
<protein>
    <submittedName>
        <fullName evidence="1">Uncharacterized protein</fullName>
    </submittedName>
</protein>